<keyword evidence="7 10" id="KW-0378">Hydrolase</keyword>
<dbReference type="GO" id="GO:0008422">
    <property type="term" value="F:beta-glucosidase activity"/>
    <property type="evidence" value="ECO:0007669"/>
    <property type="project" value="UniProtKB-EC"/>
</dbReference>
<dbReference type="PROSITE" id="PS51257">
    <property type="entry name" value="PROKAR_LIPOPROTEIN"/>
    <property type="match status" value="1"/>
</dbReference>
<dbReference type="RefSeq" id="WP_083495562.1">
    <property type="nucleotide sequence ID" value="NZ_JAGGJQ010000003.1"/>
</dbReference>
<evidence type="ECO:0000256" key="1">
    <source>
        <dbReference type="ARBA" id="ARBA00000448"/>
    </source>
</evidence>
<dbReference type="EMBL" id="JAGGJQ010000003">
    <property type="protein sequence ID" value="MBP1839500.1"/>
    <property type="molecule type" value="Genomic_DNA"/>
</dbReference>
<name>A0A9X0YJ45_9FLAO</name>
<dbReference type="PANTHER" id="PTHR30620">
    <property type="entry name" value="PERIPLASMIC BETA-GLUCOSIDASE-RELATED"/>
    <property type="match status" value="1"/>
</dbReference>
<evidence type="ECO:0000256" key="4">
    <source>
        <dbReference type="ARBA" id="ARBA00012744"/>
    </source>
</evidence>
<dbReference type="InterPro" id="IPR051915">
    <property type="entry name" value="Cellulose_Degrad_GH3"/>
</dbReference>
<dbReference type="InterPro" id="IPR002772">
    <property type="entry name" value="Glyco_hydro_3_C"/>
</dbReference>
<dbReference type="Proteomes" id="UP001231587">
    <property type="component" value="Unassembled WGS sequence"/>
</dbReference>
<dbReference type="Gene3D" id="2.60.40.10">
    <property type="entry name" value="Immunoglobulins"/>
    <property type="match status" value="1"/>
</dbReference>
<dbReference type="Proteomes" id="UP001138672">
    <property type="component" value="Unassembled WGS sequence"/>
</dbReference>
<evidence type="ECO:0000256" key="10">
    <source>
        <dbReference type="RuleBase" id="RU361161"/>
    </source>
</evidence>
<dbReference type="GO" id="GO:0042597">
    <property type="term" value="C:periplasmic space"/>
    <property type="evidence" value="ECO:0007669"/>
    <property type="project" value="UniProtKB-SubCell"/>
</dbReference>
<dbReference type="OrthoDB" id="9805821at2"/>
<dbReference type="InterPro" id="IPR001764">
    <property type="entry name" value="Glyco_hydro_3_N"/>
</dbReference>
<evidence type="ECO:0000313" key="14">
    <source>
        <dbReference type="EMBL" id="MDQ0334804.1"/>
    </source>
</evidence>
<comment type="subcellular location">
    <subcellularLocation>
        <location evidence="2">Periplasm</location>
    </subcellularLocation>
</comment>
<dbReference type="EMBL" id="JAUSUU010000003">
    <property type="protein sequence ID" value="MDQ0334804.1"/>
    <property type="molecule type" value="Genomic_DNA"/>
</dbReference>
<dbReference type="PANTHER" id="PTHR30620:SF16">
    <property type="entry name" value="LYSOSOMAL BETA GLUCOSIDASE"/>
    <property type="match status" value="1"/>
</dbReference>
<keyword evidence="16" id="KW-1185">Reference proteome</keyword>
<dbReference type="InterPro" id="IPR013783">
    <property type="entry name" value="Ig-like_fold"/>
</dbReference>
<evidence type="ECO:0000256" key="3">
    <source>
        <dbReference type="ARBA" id="ARBA00005336"/>
    </source>
</evidence>
<dbReference type="EC" id="3.2.1.21" evidence="4"/>
<dbReference type="Gene3D" id="3.20.20.300">
    <property type="entry name" value="Glycoside hydrolase, family 3, N-terminal domain"/>
    <property type="match status" value="1"/>
</dbReference>
<comment type="similarity">
    <text evidence="3 10">Belongs to the glycosyl hydrolase 3 family.</text>
</comment>
<evidence type="ECO:0000256" key="7">
    <source>
        <dbReference type="ARBA" id="ARBA00022801"/>
    </source>
</evidence>
<dbReference type="SUPFAM" id="SSF51445">
    <property type="entry name" value="(Trans)glycosidases"/>
    <property type="match status" value="1"/>
</dbReference>
<feature type="signal peptide" evidence="11">
    <location>
        <begin position="1"/>
        <end position="26"/>
    </location>
</feature>
<evidence type="ECO:0000256" key="9">
    <source>
        <dbReference type="ARBA" id="ARBA00067498"/>
    </source>
</evidence>
<protein>
    <recommendedName>
        <fullName evidence="9">Periplasmic beta-glucosidase</fullName>
        <ecNumber evidence="4">3.2.1.21</ecNumber>
    </recommendedName>
</protein>
<dbReference type="SUPFAM" id="SSF52279">
    <property type="entry name" value="Beta-D-glucan exohydrolase, C-terminal domain"/>
    <property type="match status" value="1"/>
</dbReference>
<feature type="domain" description="Fibronectin type III-like" evidence="12">
    <location>
        <begin position="701"/>
        <end position="770"/>
    </location>
</feature>
<dbReference type="SMART" id="SM01217">
    <property type="entry name" value="Fn3_like"/>
    <property type="match status" value="1"/>
</dbReference>
<keyword evidence="6" id="KW-0574">Periplasm</keyword>
<keyword evidence="8 10" id="KW-0326">Glycosidase</keyword>
<evidence type="ECO:0000313" key="13">
    <source>
        <dbReference type="EMBL" id="MBP1839500.1"/>
    </source>
</evidence>
<evidence type="ECO:0000256" key="2">
    <source>
        <dbReference type="ARBA" id="ARBA00004418"/>
    </source>
</evidence>
<proteinExistence type="inferred from homology"/>
<evidence type="ECO:0000256" key="5">
    <source>
        <dbReference type="ARBA" id="ARBA00022729"/>
    </source>
</evidence>
<evidence type="ECO:0000256" key="6">
    <source>
        <dbReference type="ARBA" id="ARBA00022764"/>
    </source>
</evidence>
<feature type="chain" id="PRO_5040821343" description="Periplasmic beta-glucosidase" evidence="11">
    <location>
        <begin position="27"/>
        <end position="782"/>
    </location>
</feature>
<reference evidence="13" key="1">
    <citation type="submission" date="2021-03" db="EMBL/GenBank/DDBJ databases">
        <title>Genomic Encyclopedia of Type Strains, Phase IV (KMG-IV): sequencing the most valuable type-strain genomes for metagenomic binning, comparative biology and taxonomic classification.</title>
        <authorList>
            <person name="Goeker M."/>
        </authorList>
    </citation>
    <scope>NUCLEOTIDE SEQUENCE</scope>
    <source>
        <strain evidence="13">DSM 15523</strain>
        <strain evidence="14 16">DSM 16476</strain>
    </source>
</reference>
<dbReference type="InterPro" id="IPR036962">
    <property type="entry name" value="Glyco_hydro_3_N_sf"/>
</dbReference>
<comment type="caution">
    <text evidence="13">The sequence shown here is derived from an EMBL/GenBank/DDBJ whole genome shotgun (WGS) entry which is preliminary data.</text>
</comment>
<dbReference type="InterPro" id="IPR036881">
    <property type="entry name" value="Glyco_hydro_3_C_sf"/>
</dbReference>
<dbReference type="PROSITE" id="PS00775">
    <property type="entry name" value="GLYCOSYL_HYDROL_F3"/>
    <property type="match status" value="1"/>
</dbReference>
<dbReference type="NCBIfam" id="NF011678">
    <property type="entry name" value="PRK15098.1"/>
    <property type="match status" value="1"/>
</dbReference>
<dbReference type="Pfam" id="PF01915">
    <property type="entry name" value="Glyco_hydro_3_C"/>
    <property type="match status" value="1"/>
</dbReference>
<evidence type="ECO:0000259" key="12">
    <source>
        <dbReference type="SMART" id="SM01217"/>
    </source>
</evidence>
<dbReference type="InterPro" id="IPR026891">
    <property type="entry name" value="Fn3-like"/>
</dbReference>
<dbReference type="Pfam" id="PF00933">
    <property type="entry name" value="Glyco_hydro_3"/>
    <property type="match status" value="1"/>
</dbReference>
<dbReference type="Gene3D" id="3.40.50.1700">
    <property type="entry name" value="Glycoside hydrolase family 3 C-terminal domain"/>
    <property type="match status" value="1"/>
</dbReference>
<dbReference type="Pfam" id="PF14310">
    <property type="entry name" value="Fn3-like"/>
    <property type="match status" value="1"/>
</dbReference>
<evidence type="ECO:0000313" key="15">
    <source>
        <dbReference type="Proteomes" id="UP001138672"/>
    </source>
</evidence>
<dbReference type="InterPro" id="IPR017853">
    <property type="entry name" value="GH"/>
</dbReference>
<dbReference type="FunFam" id="3.20.20.300:FF:000005">
    <property type="entry name" value="Periplasmic beta-glucosidase"/>
    <property type="match status" value="1"/>
</dbReference>
<comment type="catalytic activity">
    <reaction evidence="1">
        <text>Hydrolysis of terminal, non-reducing beta-D-glucosyl residues with release of beta-D-glucose.</text>
        <dbReference type="EC" id="3.2.1.21"/>
    </reaction>
</comment>
<dbReference type="FunFam" id="3.40.50.1700:FF:000004">
    <property type="entry name" value="Periplasmic beta-glucosidase"/>
    <property type="match status" value="1"/>
</dbReference>
<dbReference type="AlphaFoldDB" id="A0A9X0YJ45"/>
<accession>A0A9X0YJ45</accession>
<evidence type="ECO:0000256" key="11">
    <source>
        <dbReference type="SAM" id="SignalP"/>
    </source>
</evidence>
<organism evidence="13 15">
    <name type="scientific">Formosa algae</name>
    <dbReference type="NCBI Taxonomy" id="225843"/>
    <lineage>
        <taxon>Bacteria</taxon>
        <taxon>Pseudomonadati</taxon>
        <taxon>Bacteroidota</taxon>
        <taxon>Flavobacteriia</taxon>
        <taxon>Flavobacteriales</taxon>
        <taxon>Flavobacteriaceae</taxon>
        <taxon>Formosa</taxon>
    </lineage>
</organism>
<gene>
    <name evidence="13" type="ORF">J2Z56_001411</name>
    <name evidence="14" type="ORF">J2Z57_001237</name>
</gene>
<dbReference type="FunFam" id="2.60.40.10:FF:000495">
    <property type="entry name" value="Periplasmic beta-glucosidase"/>
    <property type="match status" value="1"/>
</dbReference>
<evidence type="ECO:0000313" key="16">
    <source>
        <dbReference type="Proteomes" id="UP001231587"/>
    </source>
</evidence>
<dbReference type="GO" id="GO:0009251">
    <property type="term" value="P:glucan catabolic process"/>
    <property type="evidence" value="ECO:0007669"/>
    <property type="project" value="TreeGrafter"/>
</dbReference>
<keyword evidence="5 11" id="KW-0732">Signal</keyword>
<sequence>MTKHFSLKITSILIIAILFSSCNSNSHTDTSSKTSIANENPFESKIDSILKLMTLEEKLGQLNLPTSGDITTGAAKGSDVGERIKQGLVGGLFNIKTAEKIYEVQKVAVEQSRLGIPLIFGMDVIHGYKTTFPIPLGLSSSWDMEMIEKTARVAAIEASADGINWTFSPMVDISRDPRWGRVSEGNGEDPYLGSAIARAMVTGYQSDDLSSNNTLMSCVKHFALYGAVEAGRDYNTVDMSRIRMYNEYLAPYKAAIDAGVGSVMASFNEVDGVPATGNKWLLTDLLRDDWGFNGFVVTDYTGIYEMIAHGVGDKYAVSEQALKAGVDMDMAGDSPSIPAAFVKTLKASYENGKVTMDEIDTAVKRMLTAKYQLGLFDDPYRYCDFDRAKTEIFTPEHKAFARKVSAESMVLLKNEEQLLPLKKSGTIALIGPLAKATNNMAGTWSVATDQEQSNSVFDGLKEVIGDKATMLYAKGSNVDYDLELEQRATMFGKDIPRDGRTDKQLLEEALQIAVKSDVIVATLGESAELSGESSSRTDLGIPQVQKDLLNALLKTGKPVVLVLFTGRPLVLVEENENVPAILNAWFPGSEAGLAISDVLFGAVNPSGKLTATFPRNVGQVPLFYNHKNTGRPLGNSEGKFEKFKSNYIDVRNEPLYPFGYGLSYTTFDYANLKLDKTSINMDGEINVSVDVTNSGDYDGKEVVQLYIRDLVGSVTRPVRELKGFQKVLIKKGETQTITFKISVEDLKFYNSDLDYVAEPGQFQVFVGTNSDAKLMQAFELTK</sequence>
<dbReference type="InterPro" id="IPR019800">
    <property type="entry name" value="Glyco_hydro_3_AS"/>
</dbReference>
<evidence type="ECO:0000256" key="8">
    <source>
        <dbReference type="ARBA" id="ARBA00023295"/>
    </source>
</evidence>
<dbReference type="PRINTS" id="PR00133">
    <property type="entry name" value="GLHYDRLASE3"/>
</dbReference>